<proteinExistence type="predicted"/>
<keyword evidence="1" id="KW-1133">Transmembrane helix</keyword>
<organism evidence="2 3">
    <name type="scientific">Halosimplex litoreum</name>
    <dbReference type="NCBI Taxonomy" id="1198301"/>
    <lineage>
        <taxon>Archaea</taxon>
        <taxon>Methanobacteriati</taxon>
        <taxon>Methanobacteriota</taxon>
        <taxon>Stenosarchaea group</taxon>
        <taxon>Halobacteria</taxon>
        <taxon>Halobacteriales</taxon>
        <taxon>Haloarculaceae</taxon>
        <taxon>Halosimplex</taxon>
    </lineage>
</organism>
<evidence type="ECO:0000313" key="3">
    <source>
        <dbReference type="Proteomes" id="UP000595001"/>
    </source>
</evidence>
<protein>
    <submittedName>
        <fullName evidence="2">Uncharacterized protein</fullName>
    </submittedName>
</protein>
<dbReference type="Proteomes" id="UP000595001">
    <property type="component" value="Chromosome"/>
</dbReference>
<keyword evidence="1" id="KW-0472">Membrane</keyword>
<accession>A0A7T3FYC0</accession>
<feature type="transmembrane region" description="Helical" evidence="1">
    <location>
        <begin position="71"/>
        <end position="88"/>
    </location>
</feature>
<dbReference type="RefSeq" id="WP_198061344.1">
    <property type="nucleotide sequence ID" value="NZ_CP065856.1"/>
</dbReference>
<feature type="transmembrane region" description="Helical" evidence="1">
    <location>
        <begin position="100"/>
        <end position="117"/>
    </location>
</feature>
<evidence type="ECO:0000256" key="1">
    <source>
        <dbReference type="SAM" id="Phobius"/>
    </source>
</evidence>
<sequence>MGSLLAGGAQGALALLFGLAVTNGSQSMMSGTNMSETHGDRRTMAGWAVTAVVVSGAVIAGYHLLPPLPDYWIGAIRSFAAGAILASLAGEINPDAYEEAGPYITLATAVGFLVTFLL</sequence>
<dbReference type="EMBL" id="CP065856">
    <property type="protein sequence ID" value="QPV62543.1"/>
    <property type="molecule type" value="Genomic_DNA"/>
</dbReference>
<reference evidence="2 3" key="1">
    <citation type="submission" date="2020-12" db="EMBL/GenBank/DDBJ databases">
        <title>Halosimplex halophilum sp. nov. and Halosimplex salinum sp. nov., two new members of the genus Halosimplex.</title>
        <authorList>
            <person name="Cui H.L."/>
        </authorList>
    </citation>
    <scope>NUCLEOTIDE SEQUENCE [LARGE SCALE GENOMIC DNA]</scope>
    <source>
        <strain evidence="2 3">YGH94</strain>
    </source>
</reference>
<gene>
    <name evidence="2" type="ORF">I7X12_17700</name>
</gene>
<name>A0A7T3FYC0_9EURY</name>
<dbReference type="KEGG" id="hlt:I7X12_17700"/>
<dbReference type="GeneID" id="60590367"/>
<feature type="transmembrane region" description="Helical" evidence="1">
    <location>
        <begin position="44"/>
        <end position="64"/>
    </location>
</feature>
<dbReference type="OrthoDB" id="307354at2157"/>
<dbReference type="AlphaFoldDB" id="A0A7T3FYC0"/>
<evidence type="ECO:0000313" key="2">
    <source>
        <dbReference type="EMBL" id="QPV62543.1"/>
    </source>
</evidence>
<keyword evidence="3" id="KW-1185">Reference proteome</keyword>
<keyword evidence="1" id="KW-0812">Transmembrane</keyword>